<dbReference type="Proteomes" id="UP001147752">
    <property type="component" value="Unassembled WGS sequence"/>
</dbReference>
<dbReference type="GO" id="GO:0016301">
    <property type="term" value="F:kinase activity"/>
    <property type="evidence" value="ECO:0007669"/>
    <property type="project" value="UniProtKB-KW"/>
</dbReference>
<protein>
    <submittedName>
        <fullName evidence="2">Shikimate kinase</fullName>
    </submittedName>
</protein>
<comment type="caution">
    <text evidence="2">The sequence shown here is derived from an EMBL/GenBank/DDBJ whole genome shotgun (WGS) entry which is preliminary data.</text>
</comment>
<feature type="region of interest" description="Disordered" evidence="1">
    <location>
        <begin position="1"/>
        <end position="22"/>
    </location>
</feature>
<dbReference type="OrthoDB" id="4312532at2759"/>
<keyword evidence="3" id="KW-1185">Reference proteome</keyword>
<evidence type="ECO:0000313" key="2">
    <source>
        <dbReference type="EMBL" id="KAJ5385438.1"/>
    </source>
</evidence>
<keyword evidence="2" id="KW-0418">Kinase</keyword>
<evidence type="ECO:0000256" key="1">
    <source>
        <dbReference type="SAM" id="MobiDB-lite"/>
    </source>
</evidence>
<gene>
    <name evidence="2" type="ORF">N7517_003349</name>
</gene>
<proteinExistence type="predicted"/>
<keyword evidence="2" id="KW-0808">Transferase</keyword>
<dbReference type="RefSeq" id="XP_056585214.1">
    <property type="nucleotide sequence ID" value="XM_056721079.1"/>
</dbReference>
<reference evidence="2" key="1">
    <citation type="submission" date="2022-12" db="EMBL/GenBank/DDBJ databases">
        <authorList>
            <person name="Petersen C."/>
        </authorList>
    </citation>
    <scope>NUCLEOTIDE SEQUENCE</scope>
    <source>
        <strain evidence="2">IBT 3081</strain>
    </source>
</reference>
<dbReference type="AlphaFoldDB" id="A0A9W9SYJ7"/>
<sequence>MSDSETQATSAAGIKAEPGASSNHEWFDAVDKYLRPLNLHRLLDATMKRPVEYGPIAIKWMDLSEQVSLWLIQSMDPTLYQNITLRSDQRPQRGLQPMPEFATCISS</sequence>
<feature type="compositionally biased region" description="Polar residues" evidence="1">
    <location>
        <begin position="1"/>
        <end position="10"/>
    </location>
</feature>
<accession>A0A9W9SYJ7</accession>
<reference evidence="2" key="2">
    <citation type="journal article" date="2023" name="IMA Fungus">
        <title>Comparative genomic study of the Penicillium genus elucidates a diverse pangenome and 15 lateral gene transfer events.</title>
        <authorList>
            <person name="Petersen C."/>
            <person name="Sorensen T."/>
            <person name="Nielsen M.R."/>
            <person name="Sondergaard T.E."/>
            <person name="Sorensen J.L."/>
            <person name="Fitzpatrick D.A."/>
            <person name="Frisvad J.C."/>
            <person name="Nielsen K.L."/>
        </authorList>
    </citation>
    <scope>NUCLEOTIDE SEQUENCE</scope>
    <source>
        <strain evidence="2">IBT 3081</strain>
    </source>
</reference>
<name>A0A9W9SYJ7_9EURO</name>
<dbReference type="GeneID" id="81460262"/>
<evidence type="ECO:0000313" key="3">
    <source>
        <dbReference type="Proteomes" id="UP001147752"/>
    </source>
</evidence>
<dbReference type="EMBL" id="JAPZBT010000001">
    <property type="protein sequence ID" value="KAJ5385438.1"/>
    <property type="molecule type" value="Genomic_DNA"/>
</dbReference>
<organism evidence="2 3">
    <name type="scientific">Penicillium concentricum</name>
    <dbReference type="NCBI Taxonomy" id="293559"/>
    <lineage>
        <taxon>Eukaryota</taxon>
        <taxon>Fungi</taxon>
        <taxon>Dikarya</taxon>
        <taxon>Ascomycota</taxon>
        <taxon>Pezizomycotina</taxon>
        <taxon>Eurotiomycetes</taxon>
        <taxon>Eurotiomycetidae</taxon>
        <taxon>Eurotiales</taxon>
        <taxon>Aspergillaceae</taxon>
        <taxon>Penicillium</taxon>
    </lineage>
</organism>